<comment type="caution">
    <text evidence="7">The sequence shown here is derived from an EMBL/GenBank/DDBJ whole genome shotgun (WGS) entry which is preliminary data.</text>
</comment>
<feature type="domain" description="Glycosyltransferase 2-like" evidence="6">
    <location>
        <begin position="10"/>
        <end position="109"/>
    </location>
</feature>
<protein>
    <recommendedName>
        <fullName evidence="6">Glycosyltransferase 2-like domain-containing protein</fullName>
    </recommendedName>
</protein>
<dbReference type="PANTHER" id="PTHR43646">
    <property type="entry name" value="GLYCOSYLTRANSFERASE"/>
    <property type="match status" value="1"/>
</dbReference>
<dbReference type="CDD" id="cd02522">
    <property type="entry name" value="GT_2_like_a"/>
    <property type="match status" value="1"/>
</dbReference>
<evidence type="ECO:0000256" key="4">
    <source>
        <dbReference type="ARBA" id="ARBA00022679"/>
    </source>
</evidence>
<dbReference type="InterPro" id="IPR001173">
    <property type="entry name" value="Glyco_trans_2-like"/>
</dbReference>
<dbReference type="Pfam" id="PF00535">
    <property type="entry name" value="Glycos_transf_2"/>
    <property type="match status" value="1"/>
</dbReference>
<gene>
    <name evidence="7" type="ORF">BCF33_0038</name>
</gene>
<accession>A0A2T0X667</accession>
<keyword evidence="8" id="KW-1185">Reference proteome</keyword>
<dbReference type="SUPFAM" id="SSF53448">
    <property type="entry name" value="Nucleotide-diphospho-sugar transferases"/>
    <property type="match status" value="1"/>
</dbReference>
<dbReference type="Gene3D" id="3.90.550.10">
    <property type="entry name" value="Spore Coat Polysaccharide Biosynthesis Protein SpsA, Chain A"/>
    <property type="match status" value="1"/>
</dbReference>
<keyword evidence="5" id="KW-0472">Membrane</keyword>
<keyword evidence="3" id="KW-0328">Glycosyltransferase</keyword>
<keyword evidence="2" id="KW-1003">Cell membrane</keyword>
<evidence type="ECO:0000256" key="1">
    <source>
        <dbReference type="ARBA" id="ARBA00004236"/>
    </source>
</evidence>
<keyword evidence="4" id="KW-0808">Transferase</keyword>
<comment type="subcellular location">
    <subcellularLocation>
        <location evidence="1">Cell membrane</location>
    </subcellularLocation>
</comment>
<dbReference type="Proteomes" id="UP000238801">
    <property type="component" value="Unassembled WGS sequence"/>
</dbReference>
<dbReference type="RefSeq" id="WP_106158950.1">
    <property type="nucleotide sequence ID" value="NZ_PVTT01000001.1"/>
</dbReference>
<dbReference type="InterPro" id="IPR029044">
    <property type="entry name" value="Nucleotide-diphossugar_trans"/>
</dbReference>
<organism evidence="7 8">
    <name type="scientific">Hasllibacter halocynthiae</name>
    <dbReference type="NCBI Taxonomy" id="595589"/>
    <lineage>
        <taxon>Bacteria</taxon>
        <taxon>Pseudomonadati</taxon>
        <taxon>Pseudomonadota</taxon>
        <taxon>Alphaproteobacteria</taxon>
        <taxon>Rhodobacterales</taxon>
        <taxon>Roseobacteraceae</taxon>
        <taxon>Hasllibacter</taxon>
    </lineage>
</organism>
<evidence type="ECO:0000313" key="7">
    <source>
        <dbReference type="EMBL" id="PRY94450.1"/>
    </source>
</evidence>
<evidence type="ECO:0000259" key="6">
    <source>
        <dbReference type="Pfam" id="PF00535"/>
    </source>
</evidence>
<dbReference type="AlphaFoldDB" id="A0A2T0X667"/>
<dbReference type="InterPro" id="IPR026461">
    <property type="entry name" value="Trfase_2_rSAM/seldom_assoc"/>
</dbReference>
<evidence type="ECO:0000256" key="2">
    <source>
        <dbReference type="ARBA" id="ARBA00022475"/>
    </source>
</evidence>
<evidence type="ECO:0000313" key="8">
    <source>
        <dbReference type="Proteomes" id="UP000238801"/>
    </source>
</evidence>
<evidence type="ECO:0000256" key="5">
    <source>
        <dbReference type="ARBA" id="ARBA00023136"/>
    </source>
</evidence>
<dbReference type="EMBL" id="PVTT01000001">
    <property type="protein sequence ID" value="PRY94450.1"/>
    <property type="molecule type" value="Genomic_DNA"/>
</dbReference>
<evidence type="ECO:0000256" key="3">
    <source>
        <dbReference type="ARBA" id="ARBA00022676"/>
    </source>
</evidence>
<sequence>MKDDDRAPISVVIPTLNAAGALPGLLGDLVTGAVQGLVREVVVSDGGSSDATAAIAAAAGARTLEGPPGRGGQLRRGCAAARGAWLWSLHADTRLPPGWTGPAERFLARGTGAGWARLSFRAGGLPPRWVAGWANLRSRAGLPYGDQGLLLPRALYDASGGYPDQPLMEDVVLARNLRGHLAPLDLVLSTDAARYEGRWLRRGAANLVTLARWRAGTSPDRLAERYRR</sequence>
<dbReference type="GO" id="GO:0016757">
    <property type="term" value="F:glycosyltransferase activity"/>
    <property type="evidence" value="ECO:0007669"/>
    <property type="project" value="UniProtKB-KW"/>
</dbReference>
<name>A0A2T0X667_9RHOB</name>
<dbReference type="OrthoDB" id="5291101at2"/>
<dbReference type="GO" id="GO:0005886">
    <property type="term" value="C:plasma membrane"/>
    <property type="evidence" value="ECO:0007669"/>
    <property type="project" value="UniProtKB-SubCell"/>
</dbReference>
<proteinExistence type="predicted"/>
<dbReference type="PANTHER" id="PTHR43646:SF2">
    <property type="entry name" value="GLYCOSYLTRANSFERASE 2-LIKE DOMAIN-CONTAINING PROTEIN"/>
    <property type="match status" value="1"/>
</dbReference>
<reference evidence="7 8" key="1">
    <citation type="submission" date="2018-03" db="EMBL/GenBank/DDBJ databases">
        <title>Genomic Encyclopedia of Archaeal and Bacterial Type Strains, Phase II (KMG-II): from individual species to whole genera.</title>
        <authorList>
            <person name="Goeker M."/>
        </authorList>
    </citation>
    <scope>NUCLEOTIDE SEQUENCE [LARGE SCALE GENOMIC DNA]</scope>
    <source>
        <strain evidence="7 8">DSM 29318</strain>
    </source>
</reference>